<reference evidence="2" key="1">
    <citation type="submission" date="2018-05" db="EMBL/GenBank/DDBJ databases">
        <title>Whole genome of Theropithecus gelada.</title>
        <authorList>
            <person name="Chiou K.L."/>
            <person name="Snyder-Mackler N."/>
        </authorList>
    </citation>
    <scope>NUCLEOTIDE SEQUENCE [LARGE SCALE GENOMIC DNA]</scope>
</reference>
<reference evidence="2" key="3">
    <citation type="submission" date="2025-09" db="UniProtKB">
        <authorList>
            <consortium name="Ensembl"/>
        </authorList>
    </citation>
    <scope>IDENTIFICATION</scope>
</reference>
<accession>A0A8D2E6J0</accession>
<evidence type="ECO:0000313" key="2">
    <source>
        <dbReference type="Ensembl" id="ENSTGEP00000001734.1"/>
    </source>
</evidence>
<evidence type="ECO:0000256" key="1">
    <source>
        <dbReference type="SAM" id="Phobius"/>
    </source>
</evidence>
<dbReference type="Ensembl" id="ENSTGET00000002181.1">
    <property type="protein sequence ID" value="ENSTGEP00000001734.1"/>
    <property type="gene ID" value="ENSTGEG00000001586.1"/>
</dbReference>
<organism evidence="2 3">
    <name type="scientific">Theropithecus gelada</name>
    <name type="common">Gelada baboon</name>
    <dbReference type="NCBI Taxonomy" id="9565"/>
    <lineage>
        <taxon>Eukaryota</taxon>
        <taxon>Metazoa</taxon>
        <taxon>Chordata</taxon>
        <taxon>Craniata</taxon>
        <taxon>Vertebrata</taxon>
        <taxon>Euteleostomi</taxon>
        <taxon>Mammalia</taxon>
        <taxon>Eutheria</taxon>
        <taxon>Euarchontoglires</taxon>
        <taxon>Primates</taxon>
        <taxon>Haplorrhini</taxon>
        <taxon>Catarrhini</taxon>
        <taxon>Cercopithecidae</taxon>
        <taxon>Cercopithecinae</taxon>
        <taxon>Theropithecus</taxon>
    </lineage>
</organism>
<keyword evidence="1" id="KW-1133">Transmembrane helix</keyword>
<keyword evidence="1" id="KW-0812">Transmembrane</keyword>
<evidence type="ECO:0000313" key="3">
    <source>
        <dbReference type="Proteomes" id="UP000694411"/>
    </source>
</evidence>
<dbReference type="PANTHER" id="PTHR12138:SF161">
    <property type="entry name" value="SECRETED PROTEIN"/>
    <property type="match status" value="1"/>
</dbReference>
<protein>
    <submittedName>
        <fullName evidence="2">Uncharacterized protein</fullName>
    </submittedName>
</protein>
<name>A0A8D2E6J0_THEGE</name>
<keyword evidence="3" id="KW-1185">Reference proteome</keyword>
<dbReference type="Proteomes" id="UP000694411">
    <property type="component" value="Chromosome 11"/>
</dbReference>
<feature type="transmembrane region" description="Helical" evidence="1">
    <location>
        <begin position="60"/>
        <end position="81"/>
    </location>
</feature>
<reference evidence="2" key="2">
    <citation type="submission" date="2025-08" db="UniProtKB">
        <authorList>
            <consortium name="Ensembl"/>
        </authorList>
    </citation>
    <scope>IDENTIFICATION</scope>
</reference>
<keyword evidence="1" id="KW-0472">Membrane</keyword>
<sequence>MGFHHVGQAGLELLISSDPPALASQSVGIIGVSHHTRPLLNKINNRALHFLVLSFIKPQIIIQLLLLPAASPLLAVIHSWLRGQKLNRSPGLFSCIIWGKSCCEFLFPHT</sequence>
<dbReference type="AlphaFoldDB" id="A0A8D2E6J0"/>
<dbReference type="PANTHER" id="PTHR12138">
    <property type="entry name" value="PRIMATE-EXPANDED PROTEIN FAMILY"/>
    <property type="match status" value="1"/>
</dbReference>
<proteinExistence type="predicted"/>
<dbReference type="PRINTS" id="PR02045">
    <property type="entry name" value="F138DOMAIN"/>
</dbReference>